<comment type="caution">
    <text evidence="4">The sequence shown here is derived from an EMBL/GenBank/DDBJ whole genome shotgun (WGS) entry which is preliminary data.</text>
</comment>
<dbReference type="Pfam" id="PF00294">
    <property type="entry name" value="PfkB"/>
    <property type="match status" value="1"/>
</dbReference>
<evidence type="ECO:0000259" key="3">
    <source>
        <dbReference type="Pfam" id="PF00294"/>
    </source>
</evidence>
<dbReference type="PANTHER" id="PTHR42774:SF3">
    <property type="entry name" value="KETOHEXOKINASE"/>
    <property type="match status" value="1"/>
</dbReference>
<keyword evidence="2 4" id="KW-0418">Kinase</keyword>
<organism evidence="4 5">
    <name type="scientific">Candidatus Chloroploca mongolica</name>
    <dbReference type="NCBI Taxonomy" id="2528176"/>
    <lineage>
        <taxon>Bacteria</taxon>
        <taxon>Bacillati</taxon>
        <taxon>Chloroflexota</taxon>
        <taxon>Chloroflexia</taxon>
        <taxon>Chloroflexales</taxon>
        <taxon>Chloroflexineae</taxon>
        <taxon>Oscillochloridaceae</taxon>
        <taxon>Candidatus Chloroploca</taxon>
    </lineage>
</organism>
<dbReference type="GO" id="GO:0016301">
    <property type="term" value="F:kinase activity"/>
    <property type="evidence" value="ECO:0007669"/>
    <property type="project" value="UniProtKB-KW"/>
</dbReference>
<sequence>MRYDVVGLGIASLDLIGVTEEQPLFGAKQSLTGWHEMGGGPVATALATLARMGARVAMTGAVGNDGYGQRILTDLQTAGIDTQAMHVRPGTSHVSFVLAEPGRDRRTVWWHNDPTVLEQVPLEHELIRSARALLIDTHMPQVALHAARTMQATGGLVMIDAERVREHTLDLLPLCNLIVVSAEFARQATGVVEPWESARVLHSRYEEQLVLVTCGAEGSWCANKDELFHTPAFEIEPLDTTGAGDVFHGALLYALLRDDPLRLAIRFASAAAALSCQGLGGRGNLPTVSEVEALLEPT</sequence>
<dbReference type="InterPro" id="IPR002173">
    <property type="entry name" value="Carboh/pur_kinase_PfkB_CS"/>
</dbReference>
<feature type="domain" description="Carbohydrate kinase PfkB" evidence="3">
    <location>
        <begin position="5"/>
        <end position="287"/>
    </location>
</feature>
<name>A0ABS4DH88_9CHLR</name>
<dbReference type="PANTHER" id="PTHR42774">
    <property type="entry name" value="PHOSPHOTRANSFERASE SYSTEM TRANSPORT PROTEIN"/>
    <property type="match status" value="1"/>
</dbReference>
<accession>A0ABS4DH88</accession>
<dbReference type="SUPFAM" id="SSF53613">
    <property type="entry name" value="Ribokinase-like"/>
    <property type="match status" value="1"/>
</dbReference>
<dbReference type="Proteomes" id="UP001193081">
    <property type="component" value="Unassembled WGS sequence"/>
</dbReference>
<dbReference type="PROSITE" id="PS00584">
    <property type="entry name" value="PFKB_KINASES_2"/>
    <property type="match status" value="1"/>
</dbReference>
<gene>
    <name evidence="4" type="ORF">EYB53_024110</name>
</gene>
<dbReference type="Gene3D" id="3.40.1190.20">
    <property type="match status" value="1"/>
</dbReference>
<evidence type="ECO:0000256" key="2">
    <source>
        <dbReference type="ARBA" id="ARBA00022777"/>
    </source>
</evidence>
<dbReference type="InterPro" id="IPR052562">
    <property type="entry name" value="Ketohexokinase-related"/>
</dbReference>
<dbReference type="InterPro" id="IPR029056">
    <property type="entry name" value="Ribokinase-like"/>
</dbReference>
<reference evidence="4 5" key="1">
    <citation type="submission" date="2021-03" db="EMBL/GenBank/DDBJ databases">
        <authorList>
            <person name="Grouzdev D.S."/>
        </authorList>
    </citation>
    <scope>NUCLEOTIDE SEQUENCE [LARGE SCALE GENOMIC DNA]</scope>
    <source>
        <strain evidence="4 5">M50-1</strain>
    </source>
</reference>
<evidence type="ECO:0000313" key="4">
    <source>
        <dbReference type="EMBL" id="MBP1468817.1"/>
    </source>
</evidence>
<dbReference type="EMBL" id="SIJK02000099">
    <property type="protein sequence ID" value="MBP1468817.1"/>
    <property type="molecule type" value="Genomic_DNA"/>
</dbReference>
<keyword evidence="1" id="KW-0808">Transferase</keyword>
<dbReference type="RefSeq" id="WP_135481949.1">
    <property type="nucleotide sequence ID" value="NZ_SIJK02000099.1"/>
</dbReference>
<proteinExistence type="predicted"/>
<evidence type="ECO:0000313" key="5">
    <source>
        <dbReference type="Proteomes" id="UP001193081"/>
    </source>
</evidence>
<protein>
    <submittedName>
        <fullName evidence="4">Sugar kinase</fullName>
    </submittedName>
</protein>
<evidence type="ECO:0000256" key="1">
    <source>
        <dbReference type="ARBA" id="ARBA00022679"/>
    </source>
</evidence>
<keyword evidence="5" id="KW-1185">Reference proteome</keyword>
<dbReference type="InterPro" id="IPR011611">
    <property type="entry name" value="PfkB_dom"/>
</dbReference>